<dbReference type="InterPro" id="IPR001345">
    <property type="entry name" value="PG/BPGM_mutase_AS"/>
</dbReference>
<dbReference type="PROSITE" id="PS00175">
    <property type="entry name" value="PG_MUTASE"/>
    <property type="match status" value="1"/>
</dbReference>
<evidence type="ECO:0000313" key="5">
    <source>
        <dbReference type="Proteomes" id="UP001190926"/>
    </source>
</evidence>
<gene>
    <name evidence="4" type="ORF">C2S53_011420</name>
</gene>
<dbReference type="AlphaFoldDB" id="A0AAD4JA55"/>
<protein>
    <recommendedName>
        <fullName evidence="6">Phosphoglycerate mutase</fullName>
    </recommendedName>
</protein>
<name>A0AAD4JA55_PERFH</name>
<dbReference type="InterPro" id="IPR052765">
    <property type="entry name" value="PGM-Related"/>
</dbReference>
<dbReference type="Proteomes" id="UP001190926">
    <property type="component" value="Unassembled WGS sequence"/>
</dbReference>
<feature type="binding site" evidence="2">
    <location>
        <position position="100"/>
    </location>
    <ligand>
        <name>substrate</name>
    </ligand>
</feature>
<dbReference type="SMART" id="SM00855">
    <property type="entry name" value="PGAM"/>
    <property type="match status" value="1"/>
</dbReference>
<organism evidence="4 5">
    <name type="scientific">Perilla frutescens var. hirtella</name>
    <name type="common">Perilla citriodora</name>
    <name type="synonym">Perilla setoyensis</name>
    <dbReference type="NCBI Taxonomy" id="608512"/>
    <lineage>
        <taxon>Eukaryota</taxon>
        <taxon>Viridiplantae</taxon>
        <taxon>Streptophyta</taxon>
        <taxon>Embryophyta</taxon>
        <taxon>Tracheophyta</taxon>
        <taxon>Spermatophyta</taxon>
        <taxon>Magnoliopsida</taxon>
        <taxon>eudicotyledons</taxon>
        <taxon>Gunneridae</taxon>
        <taxon>Pentapetalae</taxon>
        <taxon>asterids</taxon>
        <taxon>lamiids</taxon>
        <taxon>Lamiales</taxon>
        <taxon>Lamiaceae</taxon>
        <taxon>Nepetoideae</taxon>
        <taxon>Elsholtzieae</taxon>
        <taxon>Perilla</taxon>
    </lineage>
</organism>
<evidence type="ECO:0000256" key="1">
    <source>
        <dbReference type="PIRSR" id="PIRSR613078-1"/>
    </source>
</evidence>
<comment type="caution">
    <text evidence="4">The sequence shown here is derived from an EMBL/GenBank/DDBJ whole genome shotgun (WGS) entry which is preliminary data.</text>
</comment>
<dbReference type="Pfam" id="PF00300">
    <property type="entry name" value="His_Phos_1"/>
    <property type="match status" value="1"/>
</dbReference>
<feature type="binding site" evidence="2">
    <location>
        <begin position="38"/>
        <end position="45"/>
    </location>
    <ligand>
        <name>substrate</name>
    </ligand>
</feature>
<evidence type="ECO:0000313" key="4">
    <source>
        <dbReference type="EMBL" id="KAH6829641.1"/>
    </source>
</evidence>
<dbReference type="GO" id="GO:0003824">
    <property type="term" value="F:catalytic activity"/>
    <property type="evidence" value="ECO:0007669"/>
    <property type="project" value="InterPro"/>
</dbReference>
<feature type="active site" description="Proton donor/acceptor" evidence="1">
    <location>
        <position position="131"/>
    </location>
</feature>
<reference evidence="4 5" key="1">
    <citation type="journal article" date="2021" name="Nat. Commun.">
        <title>Incipient diploidization of the medicinal plant Perilla within 10,000 years.</title>
        <authorList>
            <person name="Zhang Y."/>
            <person name="Shen Q."/>
            <person name="Leng L."/>
            <person name="Zhang D."/>
            <person name="Chen S."/>
            <person name="Shi Y."/>
            <person name="Ning Z."/>
            <person name="Chen S."/>
        </authorList>
    </citation>
    <scope>NUCLEOTIDE SEQUENCE [LARGE SCALE GENOMIC DNA]</scope>
    <source>
        <strain evidence="5">cv. PC099</strain>
    </source>
</reference>
<feature type="active site" description="Tele-phosphohistidine intermediate" evidence="1">
    <location>
        <position position="39"/>
    </location>
</feature>
<evidence type="ECO:0008006" key="6">
    <source>
        <dbReference type="Google" id="ProtNLM"/>
    </source>
</evidence>
<dbReference type="Gene3D" id="3.40.50.1240">
    <property type="entry name" value="Phosphoglycerate mutase-like"/>
    <property type="match status" value="1"/>
</dbReference>
<proteinExistence type="predicted"/>
<dbReference type="CDD" id="cd07067">
    <property type="entry name" value="HP_PGM_like"/>
    <property type="match status" value="1"/>
</dbReference>
<feature type="compositionally biased region" description="Acidic residues" evidence="3">
    <location>
        <begin position="284"/>
        <end position="296"/>
    </location>
</feature>
<sequence length="304" mass="35741">MANNSYTFFNRNLFFSGDDDRLLEHKMKHFPRRIILVRHGESEVNEDEAVLEYVPNYKIKLIKKGIHNARTTGRKIREIVSENGELDDFKVLFYVSPSSRTRETMEEMICRGETFEKSKIVGVREECRLREQHFGNFQDVEERKKIKRSRNRYGKFFYRVPDGESSADVYDRVSTFLEGLWRDMESNKFSNEMNLIVVSHGLTILLFLMKWFNWTVDEFEGLANPTNCEYRVLELGPDGEYSLALHHRLDHLKEWGLSDQMIEDQIIRARGLRAFLDQKCLDASSDDDTESSDESVGDYNSDEK</sequence>
<accession>A0AAD4JA55</accession>
<feature type="region of interest" description="Disordered" evidence="3">
    <location>
        <begin position="283"/>
        <end position="304"/>
    </location>
</feature>
<evidence type="ECO:0000256" key="2">
    <source>
        <dbReference type="PIRSR" id="PIRSR613078-2"/>
    </source>
</evidence>
<keyword evidence="5" id="KW-1185">Reference proteome</keyword>
<dbReference type="InterPro" id="IPR029033">
    <property type="entry name" value="His_PPase_superfam"/>
</dbReference>
<dbReference type="SUPFAM" id="SSF53254">
    <property type="entry name" value="Phosphoglycerate mutase-like"/>
    <property type="match status" value="1"/>
</dbReference>
<dbReference type="PANTHER" id="PTHR46192">
    <property type="entry name" value="BROAD-RANGE ACID PHOSPHATASE DET1"/>
    <property type="match status" value="1"/>
</dbReference>
<dbReference type="InterPro" id="IPR013078">
    <property type="entry name" value="His_Pase_superF_clade-1"/>
</dbReference>
<evidence type="ECO:0000256" key="3">
    <source>
        <dbReference type="SAM" id="MobiDB-lite"/>
    </source>
</evidence>
<dbReference type="EMBL" id="SDAM02000106">
    <property type="protein sequence ID" value="KAH6829641.1"/>
    <property type="molecule type" value="Genomic_DNA"/>
</dbReference>